<dbReference type="OrthoDB" id="1375847at2"/>
<organism evidence="1 3">
    <name type="scientific">Flavobacterium tructae</name>
    <dbReference type="NCBI Taxonomy" id="1114873"/>
    <lineage>
        <taxon>Bacteria</taxon>
        <taxon>Pseudomonadati</taxon>
        <taxon>Bacteroidota</taxon>
        <taxon>Flavobacteriia</taxon>
        <taxon>Flavobacteriales</taxon>
        <taxon>Flavobacteriaceae</taxon>
        <taxon>Flavobacterium</taxon>
    </lineage>
</organism>
<proteinExistence type="predicted"/>
<dbReference type="EMBL" id="MUHG01000028">
    <property type="protein sequence ID" value="OXB16633.1"/>
    <property type="molecule type" value="Genomic_DNA"/>
</dbReference>
<dbReference type="AlphaFoldDB" id="A0A1S1J791"/>
<name>A0A1S1J791_9FLAO</name>
<evidence type="ECO:0000313" key="1">
    <source>
        <dbReference type="EMBL" id="OHT45016.1"/>
    </source>
</evidence>
<reference evidence="3" key="1">
    <citation type="submission" date="2016-09" db="EMBL/GenBank/DDBJ databases">
        <authorList>
            <person name="Chen S."/>
            <person name="Walker E."/>
        </authorList>
    </citation>
    <scope>NUCLEOTIDE SEQUENCE [LARGE SCALE GENOMIC DNA]</scope>
    <source>
        <strain evidence="3">MSU</strain>
    </source>
</reference>
<dbReference type="Proteomes" id="UP000180252">
    <property type="component" value="Unassembled WGS sequence"/>
</dbReference>
<dbReference type="STRING" id="1278819.BHE19_09895"/>
<keyword evidence="4" id="KW-1185">Reference proteome</keyword>
<sequence length="662" mass="72273">MATNINTILSWFKTRSKPTQKQFHATWLSFWHKDEQIPQASISNLTTTLDAKTDQSQFHAHITDDNAHLAAFEKKLDKGDYNGTAQHLKNDIDSVEQNLLENYYTIPKIDSKISEKQDVLTDVNFGTFQNTLTTVSSISDTDKIHFLAGKLTRIISWTNFKNLFKTINGNSIFGTGDVTLGDMSTDTDQSVSGIKTFLNGKFGLRNVANTFSSFFTNINTASRTYTLPDKSGTIALTSDMPTNIVNNGIQNFLGKYNNSNGIVPCRINDDGTRIGINNTKPYSKDFEFGNNANFELGVRQSDTYNIGRDLIVSAGRTINFVESSEFIALNQSFRPWYQMAVNSNTGNVYACGYTHGLYKQTAGSGDFHSIAFTGQLLLGVTVNSSNNDVYASIINGDIYKQTGGIGPFEPIGAGNRQWWSIAVNSSNNDVYAVVYGGDIYKQTGGTGPFVAVGAGNRIWHSIAINSSNNDVYAVVVGSEILKQTGGSGTFNSLGQPPRTWKAITVNSMTNDVFAADGGGDIYKQTNGTGNFIAQGLTARNWNGIAVHSITGDIYASVHTEDIYKQINQATGNPNLDGGILKLKAGTGKGSGESRQEFYTGQKTISGTNMQAETLRFYIDENGFFVYLTPPIYTSDAAADEDTNLPSGAYYKITGDRTLFQKP</sequence>
<dbReference type="Proteomes" id="UP000198319">
    <property type="component" value="Unassembled WGS sequence"/>
</dbReference>
<reference evidence="1" key="2">
    <citation type="submission" date="2016-09" db="EMBL/GenBank/DDBJ databases">
        <authorList>
            <person name="Capua I."/>
            <person name="De Benedictis P."/>
            <person name="Joannis T."/>
            <person name="Lombin L.H."/>
            <person name="Cattoli G."/>
        </authorList>
    </citation>
    <scope>NUCLEOTIDE SEQUENCE [LARGE SCALE GENOMIC DNA]</scope>
    <source>
        <strain evidence="1">MSU</strain>
    </source>
</reference>
<evidence type="ECO:0000313" key="3">
    <source>
        <dbReference type="Proteomes" id="UP000180252"/>
    </source>
</evidence>
<reference evidence="2 4" key="3">
    <citation type="submission" date="2016-11" db="EMBL/GenBank/DDBJ databases">
        <title>Whole genomes of Flavobacteriaceae.</title>
        <authorList>
            <person name="Stine C."/>
            <person name="Li C."/>
            <person name="Tadesse D."/>
        </authorList>
    </citation>
    <scope>NUCLEOTIDE SEQUENCE [LARGE SCALE GENOMIC DNA]</scope>
    <source>
        <strain evidence="2 4">ATCC BAA-2541</strain>
    </source>
</reference>
<comment type="caution">
    <text evidence="1">The sequence shown here is derived from an EMBL/GenBank/DDBJ whole genome shotgun (WGS) entry which is preliminary data.</text>
</comment>
<evidence type="ECO:0000313" key="2">
    <source>
        <dbReference type="EMBL" id="OXB16633.1"/>
    </source>
</evidence>
<dbReference type="RefSeq" id="WP_070907343.1">
    <property type="nucleotide sequence ID" value="NZ_MIKE01000023.1"/>
</dbReference>
<protein>
    <submittedName>
        <fullName evidence="1">Uncharacterized protein</fullName>
    </submittedName>
</protein>
<dbReference type="EMBL" id="MIKE01000023">
    <property type="protein sequence ID" value="OHT45016.1"/>
    <property type="molecule type" value="Genomic_DNA"/>
</dbReference>
<dbReference type="SUPFAM" id="SSF63829">
    <property type="entry name" value="Calcium-dependent phosphotriesterase"/>
    <property type="match status" value="1"/>
</dbReference>
<accession>A0A1S1J791</accession>
<evidence type="ECO:0000313" key="4">
    <source>
        <dbReference type="Proteomes" id="UP000198319"/>
    </source>
</evidence>
<gene>
    <name evidence="2" type="ORF">B0A71_19405</name>
    <name evidence="1" type="ORF">BHE19_09895</name>
</gene>